<name>A0A4C1S8R0_EUMVA</name>
<reference evidence="1 2" key="1">
    <citation type="journal article" date="2019" name="Commun. Biol.">
        <title>The bagworm genome reveals a unique fibroin gene that provides high tensile strength.</title>
        <authorList>
            <person name="Kono N."/>
            <person name="Nakamura H."/>
            <person name="Ohtoshi R."/>
            <person name="Tomita M."/>
            <person name="Numata K."/>
            <person name="Arakawa K."/>
        </authorList>
    </citation>
    <scope>NUCLEOTIDE SEQUENCE [LARGE SCALE GENOMIC DNA]</scope>
</reference>
<gene>
    <name evidence="1" type="ORF">EVAR_100726_1</name>
</gene>
<protein>
    <submittedName>
        <fullName evidence="1">Uncharacterized protein</fullName>
    </submittedName>
</protein>
<dbReference type="AlphaFoldDB" id="A0A4C1S8R0"/>
<keyword evidence="2" id="KW-1185">Reference proteome</keyword>
<dbReference type="Proteomes" id="UP000299102">
    <property type="component" value="Unassembled WGS sequence"/>
</dbReference>
<proteinExistence type="predicted"/>
<sequence length="106" mass="12253">MYFLLLRIIRPNVDMKQSRGVALHYECYLHLCLVRRLVVLPRRAVVRTVRLAESRCNTIRVWSGPSPPHKLNVVLDTIYADDGGFLSCDYCHLSNGQMSPDVPHYR</sequence>
<comment type="caution">
    <text evidence="1">The sequence shown here is derived from an EMBL/GenBank/DDBJ whole genome shotgun (WGS) entry which is preliminary data.</text>
</comment>
<organism evidence="1 2">
    <name type="scientific">Eumeta variegata</name>
    <name type="common">Bagworm moth</name>
    <name type="synonym">Eumeta japonica</name>
    <dbReference type="NCBI Taxonomy" id="151549"/>
    <lineage>
        <taxon>Eukaryota</taxon>
        <taxon>Metazoa</taxon>
        <taxon>Ecdysozoa</taxon>
        <taxon>Arthropoda</taxon>
        <taxon>Hexapoda</taxon>
        <taxon>Insecta</taxon>
        <taxon>Pterygota</taxon>
        <taxon>Neoptera</taxon>
        <taxon>Endopterygota</taxon>
        <taxon>Lepidoptera</taxon>
        <taxon>Glossata</taxon>
        <taxon>Ditrysia</taxon>
        <taxon>Tineoidea</taxon>
        <taxon>Psychidae</taxon>
        <taxon>Oiketicinae</taxon>
        <taxon>Eumeta</taxon>
    </lineage>
</organism>
<dbReference type="EMBL" id="BGZK01003200">
    <property type="protein sequence ID" value="GBO98652.1"/>
    <property type="molecule type" value="Genomic_DNA"/>
</dbReference>
<evidence type="ECO:0000313" key="2">
    <source>
        <dbReference type="Proteomes" id="UP000299102"/>
    </source>
</evidence>
<evidence type="ECO:0000313" key="1">
    <source>
        <dbReference type="EMBL" id="GBO98652.1"/>
    </source>
</evidence>
<accession>A0A4C1S8R0</accession>